<dbReference type="AlphaFoldDB" id="A0A8K0AFP6"/>
<evidence type="ECO:0000259" key="2">
    <source>
        <dbReference type="PROSITE" id="PS50011"/>
    </source>
</evidence>
<dbReference type="InterPro" id="IPR011009">
    <property type="entry name" value="Kinase-like_dom_sf"/>
</dbReference>
<dbReference type="InterPro" id="IPR008271">
    <property type="entry name" value="Ser/Thr_kinase_AS"/>
</dbReference>
<accession>A0A8K0AFP6</accession>
<proteinExistence type="predicted"/>
<gene>
    <name evidence="3" type="primary">RIPK4</name>
    <name evidence="3" type="ORF">BLAG_LOCUS25599</name>
</gene>
<dbReference type="PROSITE" id="PS50011">
    <property type="entry name" value="PROTEIN_KINASE_DOM"/>
    <property type="match status" value="1"/>
</dbReference>
<dbReference type="Pfam" id="PF07714">
    <property type="entry name" value="PK_Tyr_Ser-Thr"/>
    <property type="match status" value="1"/>
</dbReference>
<dbReference type="GO" id="GO:0004706">
    <property type="term" value="F:JUN kinase kinase kinase activity"/>
    <property type="evidence" value="ECO:0007669"/>
    <property type="project" value="TreeGrafter"/>
</dbReference>
<reference evidence="3" key="1">
    <citation type="submission" date="2022-01" db="EMBL/GenBank/DDBJ databases">
        <authorList>
            <person name="Braso-Vives M."/>
        </authorList>
    </citation>
    <scope>NUCLEOTIDE SEQUENCE</scope>
</reference>
<protein>
    <submittedName>
        <fullName evidence="3">RIPK4 protein</fullName>
    </submittedName>
</protein>
<dbReference type="SMART" id="SM00220">
    <property type="entry name" value="S_TKc"/>
    <property type="match status" value="1"/>
</dbReference>
<dbReference type="PANTHER" id="PTHR44329">
    <property type="entry name" value="SERINE/THREONINE-PROTEIN KINASE TNNI3K-RELATED"/>
    <property type="match status" value="1"/>
</dbReference>
<dbReference type="InterPro" id="IPR051681">
    <property type="entry name" value="Ser/Thr_Kinases-Pseudokinases"/>
</dbReference>
<sequence length="407" mass="45669">MLMESGDEEEKEHAILCIQKLAYNDHISTVLKEKTRVEEVLNALGDDRKVSTAVRTALEILQHGPPEKATDMISRKSVQPGSISTIKLSDLSVGRMVAGGGFGRVYKGYHKRWMMQVAVKQLRPLSKEQSLRLSKALIEEAKFMHQARNAYRFIVPLYGVCVEEKFTALVMDFMENGSVGDLMLCVKPVPWALRWRILHETILGMNFLHSLDPKIIHHDLKIQNVLLDEDFHAKITDFGLSEYKYMASGGKDEKGGIFGTMTHIPPEHFAQPHLKAGEEFDVYSFGILIWEILTGRQPFEGINNSALIRLGVMKGQRPTTKLIPKEGPNELPFFLSLMEECWHPNAAKRPTFRSLGKRIGTVIQRTNLMVAEAILAVRSALAKEEESASQDPERREVPAVAGALAAD</sequence>
<feature type="compositionally biased region" description="Basic and acidic residues" evidence="1">
    <location>
        <begin position="385"/>
        <end position="397"/>
    </location>
</feature>
<dbReference type="GO" id="GO:0005524">
    <property type="term" value="F:ATP binding"/>
    <property type="evidence" value="ECO:0007669"/>
    <property type="project" value="InterPro"/>
</dbReference>
<dbReference type="SUPFAM" id="SSF56112">
    <property type="entry name" value="Protein kinase-like (PK-like)"/>
    <property type="match status" value="1"/>
</dbReference>
<feature type="domain" description="Protein kinase" evidence="2">
    <location>
        <begin position="91"/>
        <end position="363"/>
    </location>
</feature>
<dbReference type="EMBL" id="OV696694">
    <property type="protein sequence ID" value="CAH1274657.1"/>
    <property type="molecule type" value="Genomic_DNA"/>
</dbReference>
<name>A0A8K0AFP6_BRALA</name>
<feature type="region of interest" description="Disordered" evidence="1">
    <location>
        <begin position="385"/>
        <end position="407"/>
    </location>
</feature>
<dbReference type="PROSITE" id="PS00108">
    <property type="entry name" value="PROTEIN_KINASE_ST"/>
    <property type="match status" value="1"/>
</dbReference>
<dbReference type="InterPro" id="IPR001245">
    <property type="entry name" value="Ser-Thr/Tyr_kinase_cat_dom"/>
</dbReference>
<evidence type="ECO:0000313" key="3">
    <source>
        <dbReference type="EMBL" id="CAH1274657.1"/>
    </source>
</evidence>
<organism evidence="3 4">
    <name type="scientific">Branchiostoma lanceolatum</name>
    <name type="common">Common lancelet</name>
    <name type="synonym">Amphioxus lanceolatum</name>
    <dbReference type="NCBI Taxonomy" id="7740"/>
    <lineage>
        <taxon>Eukaryota</taxon>
        <taxon>Metazoa</taxon>
        <taxon>Chordata</taxon>
        <taxon>Cephalochordata</taxon>
        <taxon>Leptocardii</taxon>
        <taxon>Amphioxiformes</taxon>
        <taxon>Branchiostomatidae</taxon>
        <taxon>Branchiostoma</taxon>
    </lineage>
</organism>
<dbReference type="InterPro" id="IPR000719">
    <property type="entry name" value="Prot_kinase_dom"/>
</dbReference>
<keyword evidence="4" id="KW-1185">Reference proteome</keyword>
<dbReference type="Proteomes" id="UP000838412">
    <property type="component" value="Chromosome 9"/>
</dbReference>
<evidence type="ECO:0000313" key="4">
    <source>
        <dbReference type="Proteomes" id="UP000838412"/>
    </source>
</evidence>
<dbReference type="OrthoDB" id="195446at2759"/>
<evidence type="ECO:0000256" key="1">
    <source>
        <dbReference type="SAM" id="MobiDB-lite"/>
    </source>
</evidence>
<dbReference type="Gene3D" id="1.10.510.10">
    <property type="entry name" value="Transferase(Phosphotransferase) domain 1"/>
    <property type="match status" value="1"/>
</dbReference>
<dbReference type="PANTHER" id="PTHR44329:SF291">
    <property type="entry name" value="PROTEIN KINASE DOMAIN-CONTAINING PROTEIN"/>
    <property type="match status" value="1"/>
</dbReference>